<dbReference type="Proteomes" id="UP001304300">
    <property type="component" value="Chromosome"/>
</dbReference>
<feature type="domain" description="Solute-binding protein family 3/N-terminal" evidence="6">
    <location>
        <begin position="29"/>
        <end position="252"/>
    </location>
</feature>
<dbReference type="KEGG" id="puo:RZN69_14695"/>
<feature type="signal peptide" evidence="5">
    <location>
        <begin position="1"/>
        <end position="18"/>
    </location>
</feature>
<keyword evidence="3 5" id="KW-0732">Signal</keyword>
<feature type="chain" id="PRO_5042904916" evidence="5">
    <location>
        <begin position="19"/>
        <end position="255"/>
    </location>
</feature>
<evidence type="ECO:0000259" key="7">
    <source>
        <dbReference type="SMART" id="SM00079"/>
    </source>
</evidence>
<dbReference type="SMART" id="SM00062">
    <property type="entry name" value="PBPb"/>
    <property type="match status" value="1"/>
</dbReference>
<comment type="similarity">
    <text evidence="2 4">Belongs to the bacterial solute-binding protein 3 family.</text>
</comment>
<organism evidence="8 9">
    <name type="scientific">Rubellicoccus peritrichatus</name>
    <dbReference type="NCBI Taxonomy" id="3080537"/>
    <lineage>
        <taxon>Bacteria</taxon>
        <taxon>Pseudomonadati</taxon>
        <taxon>Verrucomicrobiota</taxon>
        <taxon>Opitutia</taxon>
        <taxon>Puniceicoccales</taxon>
        <taxon>Cerasicoccaceae</taxon>
        <taxon>Rubellicoccus</taxon>
    </lineage>
</organism>
<dbReference type="PANTHER" id="PTHR35936">
    <property type="entry name" value="MEMBRANE-BOUND LYTIC MUREIN TRANSGLYCOSYLASE F"/>
    <property type="match status" value="1"/>
</dbReference>
<evidence type="ECO:0000259" key="6">
    <source>
        <dbReference type="SMART" id="SM00062"/>
    </source>
</evidence>
<dbReference type="InterPro" id="IPR001638">
    <property type="entry name" value="Solute-binding_3/MltF_N"/>
</dbReference>
<accession>A0AAQ3QS16</accession>
<evidence type="ECO:0000313" key="9">
    <source>
        <dbReference type="Proteomes" id="UP001304300"/>
    </source>
</evidence>
<dbReference type="GO" id="GO:0030313">
    <property type="term" value="C:cell envelope"/>
    <property type="evidence" value="ECO:0007669"/>
    <property type="project" value="UniProtKB-SubCell"/>
</dbReference>
<dbReference type="InterPro" id="IPR018313">
    <property type="entry name" value="SBP_3_CS"/>
</dbReference>
<comment type="subcellular location">
    <subcellularLocation>
        <location evidence="1">Cell envelope</location>
    </subcellularLocation>
</comment>
<dbReference type="EMBL" id="CP136920">
    <property type="protein sequence ID" value="WOO39871.1"/>
    <property type="molecule type" value="Genomic_DNA"/>
</dbReference>
<evidence type="ECO:0000256" key="2">
    <source>
        <dbReference type="ARBA" id="ARBA00010333"/>
    </source>
</evidence>
<proteinExistence type="inferred from homology"/>
<dbReference type="GO" id="GO:0015276">
    <property type="term" value="F:ligand-gated monoatomic ion channel activity"/>
    <property type="evidence" value="ECO:0007669"/>
    <property type="project" value="InterPro"/>
</dbReference>
<keyword evidence="9" id="KW-1185">Reference proteome</keyword>
<evidence type="ECO:0000313" key="8">
    <source>
        <dbReference type="EMBL" id="WOO39871.1"/>
    </source>
</evidence>
<evidence type="ECO:0000256" key="5">
    <source>
        <dbReference type="SAM" id="SignalP"/>
    </source>
</evidence>
<evidence type="ECO:0000256" key="3">
    <source>
        <dbReference type="ARBA" id="ARBA00022729"/>
    </source>
</evidence>
<evidence type="ECO:0000256" key="1">
    <source>
        <dbReference type="ARBA" id="ARBA00004196"/>
    </source>
</evidence>
<dbReference type="SMART" id="SM00079">
    <property type="entry name" value="PBPe"/>
    <property type="match status" value="1"/>
</dbReference>
<dbReference type="InterPro" id="IPR001320">
    <property type="entry name" value="Iontro_rcpt_C"/>
</dbReference>
<dbReference type="GO" id="GO:0016020">
    <property type="term" value="C:membrane"/>
    <property type="evidence" value="ECO:0007669"/>
    <property type="project" value="InterPro"/>
</dbReference>
<evidence type="ECO:0000256" key="4">
    <source>
        <dbReference type="RuleBase" id="RU003744"/>
    </source>
</evidence>
<dbReference type="Pfam" id="PF00497">
    <property type="entry name" value="SBP_bac_3"/>
    <property type="match status" value="1"/>
</dbReference>
<dbReference type="PANTHER" id="PTHR35936:SF38">
    <property type="entry name" value="GLUTAMINE-BINDING PERIPLASMIC PROTEIN"/>
    <property type="match status" value="1"/>
</dbReference>
<sequence length="255" mass="28270">MKFRFLLAILLLPFAAFGQSGLSPFKTEPLKVGITADSPPLVFKAGNELQGIEIEFAKMIGKEIGRPIQFVELPWEEQIPALVDGKTDIIMSGMTITKDRSKEIDFSEPYVEYGQMALVKDADRTRYPNARSIMSTRGSVAVIPGTTGATFVESFFPNAEVKPFGTPDEATKAVVKGEADVFIYDSPTILWLGGEYEQEQVGAIGINLTVEYLGWGMRKDDKKLQKEVANAMAKLNADGQIGWVLDRWLPKRPKF</sequence>
<dbReference type="PROSITE" id="PS01039">
    <property type="entry name" value="SBP_BACTERIAL_3"/>
    <property type="match status" value="1"/>
</dbReference>
<name>A0AAQ3QS16_9BACT</name>
<reference evidence="8 9" key="1">
    <citation type="submission" date="2023-10" db="EMBL/GenBank/DDBJ databases">
        <title>Rubellicoccus peritrichatus gen. nov., sp. nov., isolated from an algae of coral reef tank.</title>
        <authorList>
            <person name="Luo J."/>
        </authorList>
    </citation>
    <scope>NUCLEOTIDE SEQUENCE [LARGE SCALE GENOMIC DNA]</scope>
    <source>
        <strain evidence="8 9">CR14</strain>
    </source>
</reference>
<dbReference type="SUPFAM" id="SSF53850">
    <property type="entry name" value="Periplasmic binding protein-like II"/>
    <property type="match status" value="1"/>
</dbReference>
<protein>
    <submittedName>
        <fullName evidence="8">Transporter substrate-binding domain-containing protein</fullName>
    </submittedName>
</protein>
<dbReference type="RefSeq" id="WP_317831910.1">
    <property type="nucleotide sequence ID" value="NZ_CP136920.1"/>
</dbReference>
<dbReference type="Gene3D" id="3.40.190.10">
    <property type="entry name" value="Periplasmic binding protein-like II"/>
    <property type="match status" value="2"/>
</dbReference>
<feature type="domain" description="Ionotropic glutamate receptor C-terminal" evidence="7">
    <location>
        <begin position="31"/>
        <end position="251"/>
    </location>
</feature>
<gene>
    <name evidence="8" type="ORF">RZN69_14695</name>
</gene>
<dbReference type="AlphaFoldDB" id="A0AAQ3QS16"/>